<dbReference type="FunCoup" id="A0A067NAE9">
    <property type="interactions" value="753"/>
</dbReference>
<dbReference type="InterPro" id="IPR020119">
    <property type="entry name" value="PsdUridine_synth_TruD_CS"/>
</dbReference>
<dbReference type="CDD" id="cd02576">
    <property type="entry name" value="PseudoU_synth_ScPUS7"/>
    <property type="match status" value="1"/>
</dbReference>
<dbReference type="InterPro" id="IPR001656">
    <property type="entry name" value="PsdUridine_synth_TruD"/>
</dbReference>
<name>A0A067NAE9_BOTB1</name>
<accession>A0A067NAE9</accession>
<dbReference type="NCBIfam" id="TIGR00094">
    <property type="entry name" value="tRNA_TruD_broad"/>
    <property type="match status" value="1"/>
</dbReference>
<feature type="compositionally biased region" description="Basic and acidic residues" evidence="4">
    <location>
        <begin position="140"/>
        <end position="158"/>
    </location>
</feature>
<evidence type="ECO:0000256" key="4">
    <source>
        <dbReference type="SAM" id="MobiDB-lite"/>
    </source>
</evidence>
<dbReference type="PROSITE" id="PS01268">
    <property type="entry name" value="UPF0024"/>
    <property type="match status" value="1"/>
</dbReference>
<feature type="region of interest" description="Disordered" evidence="4">
    <location>
        <begin position="669"/>
        <end position="726"/>
    </location>
</feature>
<dbReference type="Gene3D" id="3.30.2350.20">
    <property type="entry name" value="TruD, catalytic domain"/>
    <property type="match status" value="2"/>
</dbReference>
<keyword evidence="2" id="KW-0819">tRNA processing</keyword>
<dbReference type="GO" id="GO:0005634">
    <property type="term" value="C:nucleus"/>
    <property type="evidence" value="ECO:0007669"/>
    <property type="project" value="TreeGrafter"/>
</dbReference>
<feature type="compositionally biased region" description="Acidic residues" evidence="4">
    <location>
        <begin position="896"/>
        <end position="921"/>
    </location>
</feature>
<dbReference type="PROSITE" id="PS50984">
    <property type="entry name" value="TRUD"/>
    <property type="match status" value="1"/>
</dbReference>
<proteinExistence type="inferred from homology"/>
<reference evidence="7" key="1">
    <citation type="journal article" date="2014" name="Proc. Natl. Acad. Sci. U.S.A.">
        <title>Extensive sampling of basidiomycete genomes demonstrates inadequacy of the white-rot/brown-rot paradigm for wood decay fungi.</title>
        <authorList>
            <person name="Riley R."/>
            <person name="Salamov A.A."/>
            <person name="Brown D.W."/>
            <person name="Nagy L.G."/>
            <person name="Floudas D."/>
            <person name="Held B.W."/>
            <person name="Levasseur A."/>
            <person name="Lombard V."/>
            <person name="Morin E."/>
            <person name="Otillar R."/>
            <person name="Lindquist E.A."/>
            <person name="Sun H."/>
            <person name="LaButti K.M."/>
            <person name="Schmutz J."/>
            <person name="Jabbour D."/>
            <person name="Luo H."/>
            <person name="Baker S.E."/>
            <person name="Pisabarro A.G."/>
            <person name="Walton J.D."/>
            <person name="Blanchette R.A."/>
            <person name="Henrissat B."/>
            <person name="Martin F."/>
            <person name="Cullen D."/>
            <person name="Hibbett D.S."/>
            <person name="Grigoriev I.V."/>
        </authorList>
    </citation>
    <scope>NUCLEOTIDE SEQUENCE [LARGE SCALE GENOMIC DNA]</scope>
    <source>
        <strain evidence="7">FD-172 SS1</strain>
    </source>
</reference>
<dbReference type="PANTHER" id="PTHR13326">
    <property type="entry name" value="TRNA PSEUDOURIDINE SYNTHASE D"/>
    <property type="match status" value="1"/>
</dbReference>
<dbReference type="OrthoDB" id="447290at2759"/>
<feature type="region of interest" description="Disordered" evidence="4">
    <location>
        <begin position="872"/>
        <end position="934"/>
    </location>
</feature>
<dbReference type="PANTHER" id="PTHR13326:SF21">
    <property type="entry name" value="PSEUDOURIDYLATE SYNTHASE PUS7L"/>
    <property type="match status" value="1"/>
</dbReference>
<dbReference type="GO" id="GO:0008033">
    <property type="term" value="P:tRNA processing"/>
    <property type="evidence" value="ECO:0007669"/>
    <property type="project" value="UniProtKB-KW"/>
</dbReference>
<dbReference type="InterPro" id="IPR042214">
    <property type="entry name" value="TruD_catalytic"/>
</dbReference>
<evidence type="ECO:0000256" key="3">
    <source>
        <dbReference type="ARBA" id="ARBA00023235"/>
    </source>
</evidence>
<feature type="compositionally biased region" description="Basic and acidic residues" evidence="4">
    <location>
        <begin position="377"/>
        <end position="388"/>
    </location>
</feature>
<keyword evidence="3" id="KW-0413">Isomerase</keyword>
<dbReference type="InterPro" id="IPR020103">
    <property type="entry name" value="PsdUridine_synth_cat_dom_sf"/>
</dbReference>
<feature type="compositionally biased region" description="Polar residues" evidence="4">
    <location>
        <begin position="872"/>
        <end position="882"/>
    </location>
</feature>
<feature type="region of interest" description="Disordered" evidence="4">
    <location>
        <begin position="136"/>
        <end position="216"/>
    </location>
</feature>
<feature type="compositionally biased region" description="Gly residues" evidence="4">
    <location>
        <begin position="364"/>
        <end position="373"/>
    </location>
</feature>
<feature type="region of interest" description="Disordered" evidence="4">
    <location>
        <begin position="238"/>
        <end position="336"/>
    </location>
</feature>
<evidence type="ECO:0000259" key="5">
    <source>
        <dbReference type="PROSITE" id="PS50984"/>
    </source>
</evidence>
<organism evidence="6 7">
    <name type="scientific">Botryobasidium botryosum (strain FD-172 SS1)</name>
    <dbReference type="NCBI Taxonomy" id="930990"/>
    <lineage>
        <taxon>Eukaryota</taxon>
        <taxon>Fungi</taxon>
        <taxon>Dikarya</taxon>
        <taxon>Basidiomycota</taxon>
        <taxon>Agaricomycotina</taxon>
        <taxon>Agaricomycetes</taxon>
        <taxon>Cantharellales</taxon>
        <taxon>Botryobasidiaceae</taxon>
        <taxon>Botryobasidium</taxon>
    </lineage>
</organism>
<dbReference type="AlphaFoldDB" id="A0A067NAE9"/>
<dbReference type="Proteomes" id="UP000027195">
    <property type="component" value="Unassembled WGS sequence"/>
</dbReference>
<gene>
    <name evidence="6" type="ORF">BOTBODRAFT_50816</name>
</gene>
<dbReference type="GO" id="GO:0003723">
    <property type="term" value="F:RNA binding"/>
    <property type="evidence" value="ECO:0007669"/>
    <property type="project" value="InterPro"/>
</dbReference>
<feature type="compositionally biased region" description="Basic and acidic residues" evidence="4">
    <location>
        <begin position="253"/>
        <end position="273"/>
    </location>
</feature>
<comment type="similarity">
    <text evidence="1">Belongs to the pseudouridine synthase TruD family.</text>
</comment>
<sequence length="934" mass="103287">MSSSMETTPRQREEELPAEEGRVVKRIKLIPREDSAQDATGAGAAAEPTVPIIKIEADVEPQPRYIFEDLLPPSRSLIFPAPLPAPADDAYRVLEVDVGISEYIGKDVPAIQGIIKQRFTDFLVFEVEPEGKVVRLKSIGKPDDPHAKKAEDAKKEEESTLEGTQDAPVTEDSKETTADASSKDAATFELTGATDTTAPAPPPKEENKPWPDSFTTTLAPFFSTEALENLKEMFLQGPEPPFVSDGGWGARGIKKEGDSEAVEEKESEEKVPEDSSLPVTFGNGRGSRGGRGRDRGGRGGRGGRGRGRGGARGTTREDHRKVDSEPISSKTDRTTLHQAVRELFKGKLESTMSEEGSRVVIRWGRGGRGSGRGGRGKGKDSRPPRDPNRPYIPPFIHFTMQKTNRDTQDALAHLSRLLRVPVRDLTVAGTKDKRGVTVQRVCFKRGNKMLMDVWRSVNTLGPRRSNEQVMKERGERGVRIADLVYRKGSLELGMLKGNAFVITLRNVKAESEEVLNRAMETIKNKGFINYYGMQRFGTSSIPTHSIGLAILRSDWQRAVELLLRPRPGENPECEAARRAWLEDGDLQRALDLFPRRVVAERCILESFQKMGGDSRNAMGALSTIPRNLRLMYVHAYQSYVWNAVVSERIRLHGADKPVVGDLVYEKVTDDEEAAKPEHEDVKDESTDAPEDAAVDIKPDESLPEPTVTDEPAVAPSGESSALTKKKGKKQWVQPRVKVLTEADVDQYTIFDVLMPLPGKDVSYPGGDFGEKYREFLRLDGLDPDNFVRKQKEYTLGGSYRKILHKPSELSWSILRYTDPDVPLAQSDEDQLLGFDAPVTDESGRFMALQIRLTLGTAAYATMALREVTKTETSSHFQTTLTKASEDQQYKGTADAELGDADGEGELEEVAAQDALETEQPGEEVAGRDVKMEEA</sequence>
<protein>
    <recommendedName>
        <fullName evidence="5">TRUD domain-containing protein</fullName>
    </recommendedName>
</protein>
<dbReference type="InParanoid" id="A0A067NAE9"/>
<dbReference type="EMBL" id="KL198017">
    <property type="protein sequence ID" value="KDQ20751.1"/>
    <property type="molecule type" value="Genomic_DNA"/>
</dbReference>
<feature type="domain" description="TRUD" evidence="5">
    <location>
        <begin position="526"/>
        <end position="805"/>
    </location>
</feature>
<feature type="compositionally biased region" description="Basic and acidic residues" evidence="4">
    <location>
        <begin position="669"/>
        <end position="685"/>
    </location>
</feature>
<keyword evidence="7" id="KW-1185">Reference proteome</keyword>
<dbReference type="PIRSF" id="PIRSF037016">
    <property type="entry name" value="Pseudouridin_synth_euk_prd"/>
    <property type="match status" value="1"/>
</dbReference>
<evidence type="ECO:0000256" key="1">
    <source>
        <dbReference type="ARBA" id="ARBA00007953"/>
    </source>
</evidence>
<dbReference type="GO" id="GO:0001522">
    <property type="term" value="P:pseudouridine synthesis"/>
    <property type="evidence" value="ECO:0007669"/>
    <property type="project" value="InterPro"/>
</dbReference>
<evidence type="ECO:0000313" key="7">
    <source>
        <dbReference type="Proteomes" id="UP000027195"/>
    </source>
</evidence>
<dbReference type="HOGENOM" id="CLU_005281_0_2_1"/>
<dbReference type="SUPFAM" id="SSF55120">
    <property type="entry name" value="Pseudouridine synthase"/>
    <property type="match status" value="1"/>
</dbReference>
<feature type="compositionally biased region" description="Basic and acidic residues" evidence="4">
    <location>
        <begin position="924"/>
        <end position="934"/>
    </location>
</feature>
<dbReference type="InterPro" id="IPR011760">
    <property type="entry name" value="PsdUridine_synth_TruD_insert"/>
</dbReference>
<feature type="compositionally biased region" description="Basic and acidic residues" evidence="4">
    <location>
        <begin position="314"/>
        <end position="336"/>
    </location>
</feature>
<feature type="compositionally biased region" description="Low complexity" evidence="4">
    <location>
        <begin position="178"/>
        <end position="198"/>
    </location>
</feature>
<evidence type="ECO:0000313" key="6">
    <source>
        <dbReference type="EMBL" id="KDQ20751.1"/>
    </source>
</evidence>
<feature type="region of interest" description="Disordered" evidence="4">
    <location>
        <begin position="354"/>
        <end position="390"/>
    </location>
</feature>
<evidence type="ECO:0000256" key="2">
    <source>
        <dbReference type="ARBA" id="ARBA00022694"/>
    </source>
</evidence>
<dbReference type="GO" id="GO:0009982">
    <property type="term" value="F:pseudouridine synthase activity"/>
    <property type="evidence" value="ECO:0007669"/>
    <property type="project" value="InterPro"/>
</dbReference>
<dbReference type="Pfam" id="PF01142">
    <property type="entry name" value="TruD"/>
    <property type="match status" value="1"/>
</dbReference>
<dbReference type="STRING" id="930990.A0A067NAE9"/>